<name>A0ABV7YMA6_9ACTN</name>
<dbReference type="PANTHER" id="PTHR11647:SF1">
    <property type="entry name" value="COLLAPSIN RESPONSE MEDIATOR PROTEIN"/>
    <property type="match status" value="1"/>
</dbReference>
<accession>A0ABV7YMA6</accession>
<organism evidence="2 3">
    <name type="scientific">Tenggerimyces flavus</name>
    <dbReference type="NCBI Taxonomy" id="1708749"/>
    <lineage>
        <taxon>Bacteria</taxon>
        <taxon>Bacillati</taxon>
        <taxon>Actinomycetota</taxon>
        <taxon>Actinomycetes</taxon>
        <taxon>Propionibacteriales</taxon>
        <taxon>Nocardioidaceae</taxon>
        <taxon>Tenggerimyces</taxon>
    </lineage>
</organism>
<dbReference type="RefSeq" id="WP_205119048.1">
    <property type="nucleotide sequence ID" value="NZ_JAFBCM010000001.1"/>
</dbReference>
<comment type="caution">
    <text evidence="2">The sequence shown here is derived from an EMBL/GenBank/DDBJ whole genome shotgun (WGS) entry which is preliminary data.</text>
</comment>
<dbReference type="InterPro" id="IPR050378">
    <property type="entry name" value="Metallo-dep_Hydrolases_sf"/>
</dbReference>
<evidence type="ECO:0000259" key="1">
    <source>
        <dbReference type="Pfam" id="PF07969"/>
    </source>
</evidence>
<reference evidence="3" key="1">
    <citation type="journal article" date="2019" name="Int. J. Syst. Evol. Microbiol.">
        <title>The Global Catalogue of Microorganisms (GCM) 10K type strain sequencing project: providing services to taxonomists for standard genome sequencing and annotation.</title>
        <authorList>
            <consortium name="The Broad Institute Genomics Platform"/>
            <consortium name="The Broad Institute Genome Sequencing Center for Infectious Disease"/>
            <person name="Wu L."/>
            <person name="Ma J."/>
        </authorList>
    </citation>
    <scope>NUCLEOTIDE SEQUENCE [LARGE SCALE GENOMIC DNA]</scope>
    <source>
        <strain evidence="3">CGMCC 4.7241</strain>
    </source>
</reference>
<dbReference type="InterPro" id="IPR011059">
    <property type="entry name" value="Metal-dep_hydrolase_composite"/>
</dbReference>
<dbReference type="CDD" id="cd01297">
    <property type="entry name" value="D-aminoacylase"/>
    <property type="match status" value="1"/>
</dbReference>
<protein>
    <submittedName>
        <fullName evidence="2">Amidohydrolase family protein</fullName>
    </submittedName>
</protein>
<dbReference type="InterPro" id="IPR013108">
    <property type="entry name" value="Amidohydro_3"/>
</dbReference>
<dbReference type="InterPro" id="IPR032466">
    <property type="entry name" value="Metal_Hydrolase"/>
</dbReference>
<dbReference type="Gene3D" id="3.20.20.140">
    <property type="entry name" value="Metal-dependent hydrolases"/>
    <property type="match status" value="1"/>
</dbReference>
<dbReference type="Pfam" id="PF07969">
    <property type="entry name" value="Amidohydro_3"/>
    <property type="match status" value="1"/>
</dbReference>
<sequence>MSYDLVLRGGSVLDGTGSPAQTADVAITDGRIVAVGRTDGSARRTIDVSGAVVCPGFIDLHSHADFSVLGAPEAVTQVTQGVTTLVTGNCGFSPFPIVPEHADELRTHGSFIGGGFAWDWSTAGEFAARVEALPLGVNFAVQVGHGAIRIGGMGLEDRPPTPVELDRMRALVRQCALDGVVGFTSGLIYAPGMFAATSELVALATEAAAGGLIYSTHMRDEGEELLAAIEEALTIARSAGIRLEISHLKSSGVANWGKVSPALEAITNARRSGVDVQADQYPYTASSTTLTSFLPGWAMDGGVPALLQRLASPGTVDRLAAELNARTGVSFWPERIVIARTPDGPYARYVGQNVAAVAAELGLDLGHGVVELLAKQQGRVSIIHHGMAEDDVRRVMADPFVSIASDGGVLSCPGEGMPHPRSLGTFVRVLGRYVREFGVLSLPDAVRKMTSLPAARLGWSDRGMLRQGAVADVAVFDPSTVVDNATFGDPWQLASGVKYTLLAGTPVLDDGVPTGIGAGRVVRRPS</sequence>
<keyword evidence="3" id="KW-1185">Reference proteome</keyword>
<feature type="domain" description="Amidohydrolase 3" evidence="1">
    <location>
        <begin position="44"/>
        <end position="507"/>
    </location>
</feature>
<dbReference type="InterPro" id="IPR023100">
    <property type="entry name" value="D-aminoacylase_insert_dom_sf"/>
</dbReference>
<gene>
    <name evidence="2" type="ORF">ACFOUW_30815</name>
</gene>
<dbReference type="SUPFAM" id="SSF51338">
    <property type="entry name" value="Composite domain of metallo-dependent hydrolases"/>
    <property type="match status" value="1"/>
</dbReference>
<evidence type="ECO:0000313" key="2">
    <source>
        <dbReference type="EMBL" id="MFC3765263.1"/>
    </source>
</evidence>
<dbReference type="PANTHER" id="PTHR11647">
    <property type="entry name" value="HYDRANTOINASE/DIHYDROPYRIMIDINASE FAMILY MEMBER"/>
    <property type="match status" value="1"/>
</dbReference>
<dbReference type="SUPFAM" id="SSF51556">
    <property type="entry name" value="Metallo-dependent hydrolases"/>
    <property type="match status" value="1"/>
</dbReference>
<dbReference type="EMBL" id="JBHRZH010000036">
    <property type="protein sequence ID" value="MFC3765263.1"/>
    <property type="molecule type" value="Genomic_DNA"/>
</dbReference>
<dbReference type="Proteomes" id="UP001595699">
    <property type="component" value="Unassembled WGS sequence"/>
</dbReference>
<evidence type="ECO:0000313" key="3">
    <source>
        <dbReference type="Proteomes" id="UP001595699"/>
    </source>
</evidence>
<dbReference type="Gene3D" id="3.30.1490.130">
    <property type="entry name" value="D-aminoacylase. Domain 3"/>
    <property type="match status" value="1"/>
</dbReference>
<proteinExistence type="predicted"/>
<dbReference type="Gene3D" id="2.30.40.10">
    <property type="entry name" value="Urease, subunit C, domain 1"/>
    <property type="match status" value="1"/>
</dbReference>